<keyword evidence="4" id="KW-0698">rRNA processing</keyword>
<dbReference type="GO" id="GO:0003676">
    <property type="term" value="F:nucleic acid binding"/>
    <property type="evidence" value="ECO:0007669"/>
    <property type="project" value="InterPro"/>
</dbReference>
<feature type="compositionally biased region" description="Basic and acidic residues" evidence="7">
    <location>
        <begin position="1115"/>
        <end position="1124"/>
    </location>
</feature>
<dbReference type="GO" id="GO:0030490">
    <property type="term" value="P:maturation of SSU-rRNA"/>
    <property type="evidence" value="ECO:0007669"/>
    <property type="project" value="TreeGrafter"/>
</dbReference>
<feature type="region of interest" description="Disordered" evidence="7">
    <location>
        <begin position="66"/>
        <end position="99"/>
    </location>
</feature>
<feature type="compositionally biased region" description="Basic and acidic residues" evidence="7">
    <location>
        <begin position="1095"/>
        <end position="1105"/>
    </location>
</feature>
<feature type="region of interest" description="Disordered" evidence="7">
    <location>
        <begin position="1011"/>
        <end position="1048"/>
    </location>
</feature>
<feature type="region of interest" description="Disordered" evidence="7">
    <location>
        <begin position="139"/>
        <end position="225"/>
    </location>
</feature>
<dbReference type="GO" id="GO:0030692">
    <property type="term" value="C:Noc4p-Nop14p complex"/>
    <property type="evidence" value="ECO:0007669"/>
    <property type="project" value="TreeGrafter"/>
</dbReference>
<comment type="caution">
    <text evidence="9">The sequence shown here is derived from an EMBL/GenBank/DDBJ whole genome shotgun (WGS) entry which is preliminary data.</text>
</comment>
<feature type="compositionally biased region" description="Basic and acidic residues" evidence="7">
    <location>
        <begin position="1035"/>
        <end position="1048"/>
    </location>
</feature>
<proteinExistence type="inferred from homology"/>
<keyword evidence="5" id="KW-0539">Nucleus</keyword>
<dbReference type="Pfam" id="PF04147">
    <property type="entry name" value="Nop14"/>
    <property type="match status" value="1"/>
</dbReference>
<feature type="domain" description="G-patch" evidence="8">
    <location>
        <begin position="998"/>
        <end position="1048"/>
    </location>
</feature>
<comment type="similarity">
    <text evidence="2">Belongs to the NOP14 family.</text>
</comment>
<dbReference type="AlphaFoldDB" id="A0A365ML55"/>
<dbReference type="SMART" id="SM00443">
    <property type="entry name" value="G_patch"/>
    <property type="match status" value="1"/>
</dbReference>
<evidence type="ECO:0000313" key="10">
    <source>
        <dbReference type="Proteomes" id="UP000251714"/>
    </source>
</evidence>
<evidence type="ECO:0000256" key="3">
    <source>
        <dbReference type="ARBA" id="ARBA00022517"/>
    </source>
</evidence>
<feature type="region of interest" description="Disordered" evidence="7">
    <location>
        <begin position="1089"/>
        <end position="1131"/>
    </location>
</feature>
<dbReference type="InterPro" id="IPR025239">
    <property type="entry name" value="DUF4187"/>
</dbReference>
<reference evidence="9 10" key="1">
    <citation type="submission" date="2017-12" db="EMBL/GenBank/DDBJ databases">
        <title>Genome sequence of the mycotoxigenic crop pathogen Fusarium proliferatum, strain ITEM 2341 from Date Palm.</title>
        <authorList>
            <person name="Almiman B.F."/>
            <person name="Shittu T.A."/>
            <person name="Muthumeenakshi S."/>
            <person name="Baroncelli R."/>
            <person name="Sreenivasaprasada S."/>
        </authorList>
    </citation>
    <scope>NUCLEOTIDE SEQUENCE [LARGE SCALE GENOMIC DNA]</scope>
    <source>
        <strain evidence="9 10">ITEM 2341</strain>
    </source>
</reference>
<comment type="subcellular location">
    <subcellularLocation>
        <location evidence="1">Nucleus</location>
        <location evidence="1">Nucleolus</location>
    </subcellularLocation>
</comment>
<gene>
    <name evidence="9" type="ORF">FPRO05_06309</name>
</gene>
<feature type="compositionally biased region" description="Basic and acidic residues" evidence="7">
    <location>
        <begin position="31"/>
        <end position="43"/>
    </location>
</feature>
<evidence type="ECO:0000256" key="2">
    <source>
        <dbReference type="ARBA" id="ARBA00007466"/>
    </source>
</evidence>
<organism evidence="9 10">
    <name type="scientific">Gibberella intermedia</name>
    <name type="common">Bulb rot disease fungus</name>
    <name type="synonym">Fusarium proliferatum</name>
    <dbReference type="NCBI Taxonomy" id="948311"/>
    <lineage>
        <taxon>Eukaryota</taxon>
        <taxon>Fungi</taxon>
        <taxon>Dikarya</taxon>
        <taxon>Ascomycota</taxon>
        <taxon>Pezizomycotina</taxon>
        <taxon>Sordariomycetes</taxon>
        <taxon>Hypocreomycetidae</taxon>
        <taxon>Hypocreales</taxon>
        <taxon>Nectriaceae</taxon>
        <taxon>Fusarium</taxon>
        <taxon>Fusarium fujikuroi species complex</taxon>
    </lineage>
</organism>
<feature type="compositionally biased region" description="Acidic residues" evidence="7">
    <location>
        <begin position="172"/>
        <end position="188"/>
    </location>
</feature>
<dbReference type="EMBL" id="PKMI01000083">
    <property type="protein sequence ID" value="RBA09172.1"/>
    <property type="molecule type" value="Genomic_DNA"/>
</dbReference>
<dbReference type="SMART" id="SM01173">
    <property type="entry name" value="DUF4187"/>
    <property type="match status" value="1"/>
</dbReference>
<dbReference type="InterPro" id="IPR000467">
    <property type="entry name" value="G_patch_dom"/>
</dbReference>
<feature type="region of interest" description="Disordered" evidence="7">
    <location>
        <begin position="1"/>
        <end position="45"/>
    </location>
</feature>
<evidence type="ECO:0000259" key="8">
    <source>
        <dbReference type="PROSITE" id="PS50174"/>
    </source>
</evidence>
<feature type="compositionally biased region" description="Polar residues" evidence="7">
    <location>
        <begin position="903"/>
        <end position="921"/>
    </location>
</feature>
<comment type="function">
    <text evidence="6">Involved in nucleolar processing of pre-18S ribosomal RNA. Has a role in the nuclear export of 40S pre-ribosomal subunit to the cytoplasm.</text>
</comment>
<dbReference type="Proteomes" id="UP000251714">
    <property type="component" value="Unassembled WGS sequence"/>
</dbReference>
<sequence length="1251" mass="142425">MAGSQLKRLKASLKEQGIVGPQQSKKQKRRNAQDERSRNDKRLQRGVVLEGIREQLNPFDLKHAKGPKFEVTSNRPMLTAGSIKGRPGQAKAASEERRRQTLLVEMQRRNKVGGILDRRFGENDPTMAPEDKMLERFAREKQRSHKKNSMFDLEDDDASEGLTHMGKSLSFDDMDDFKEDDLEEDYESDGSVREQQRLKRIRAIAAQGSDGEDDEPERKKTKKEVMEEVIAKSKHYKYERQAAKEEDEELREKLDKELQNIQYMLHHSRPGAKPQNEGLAKPTIAGVDRDAFEKNFDLQVKKLAQDKRAQPADRTKTEDEKAEEESTRLKKLEDKRQKRMRGESVSDSEDEELDNKGKKPELDAMDLDDEENFGLGSGIRARPTATELGFDDEDDFVIDDDLVASGSDLELDSEGESDMEDVSDEEAEDEEDDFTKGLLNEEESRNPVFDADSTTKASAIQQGDEQGLPYTFECPQSCDELRVILAPYPAKTFPTIVQRIRALYHPKLSSMNKEKLGNFASALVDYIGLPWDPATSAPFAVLESIVRHIHSLAKMFPIEISKQFRKNLEEMGESRPLALGTGDLVLLSAVGTIFPTSDHFHQVVTPAVLTITRYLGQRVPQNLAHYAIGTYLCILAVSYQKLAKRYVPEVVNFSLNTLLALAPVATSKKVGDFPLHIAPEGIRIEAATKSESRRLNFSDCIEQEAKKTETIARKVAILDTTAQVIETAADTWTGKSAFLETFGQAASVLKHLGSKTCRSQLPTTLNERIEKLQVKFGRMLKVAQLSRRNVELHHHRPLAIKTYVPKFEETFDPDKHYDPDRERAELAKLKKEHKKERKGALRELRKDANFMAREKLRIKKAKDEAYEKKYKRLVAEIQSEEGREANAYEREKSARKRAKNRESSGSEGGQLQNGSDFNTTKIVPGTLRAQDEEEDDYMNMSFDDPIPVKETSIQRTQRLKRESRARGIVKSKEQIAEEEEAAREKALSTSMLEDAKAKKSKGLAMMAKMGFTGGGLGKKTEDGAAPGRTEPIKVSVKDDRGGIGLDNEKKRKIREAAEERDIKAVKMDPDEYRERVRKEREDARLEKQFFAAQRTAERMDDEKTEVYGPGASLPDSKDEKEKSRPISSRPLKSIPISYRGLVRHREEVERDRRMRYDLEQSLSRLPTYEDDQEDADDKRALGKGCTLYANAEDLDEEDEELDQFNDLEIGERLKSVLEYLREKHHYCFWCKMVYPDPEMEGCPGLTEEDHD</sequence>
<dbReference type="PROSITE" id="PS50174">
    <property type="entry name" value="G_PATCH"/>
    <property type="match status" value="1"/>
</dbReference>
<dbReference type="InterPro" id="IPR007276">
    <property type="entry name" value="Nop14"/>
</dbReference>
<feature type="compositionally biased region" description="Basic and acidic residues" evidence="7">
    <location>
        <begin position="302"/>
        <end position="344"/>
    </location>
</feature>
<feature type="region of interest" description="Disordered" evidence="7">
    <location>
        <begin position="883"/>
        <end position="978"/>
    </location>
</feature>
<dbReference type="Pfam" id="PF01585">
    <property type="entry name" value="G-patch"/>
    <property type="match status" value="1"/>
</dbReference>
<evidence type="ECO:0000313" key="9">
    <source>
        <dbReference type="EMBL" id="RBA09172.1"/>
    </source>
</evidence>
<evidence type="ECO:0000256" key="4">
    <source>
        <dbReference type="ARBA" id="ARBA00022552"/>
    </source>
</evidence>
<evidence type="ECO:0000256" key="1">
    <source>
        <dbReference type="ARBA" id="ARBA00004604"/>
    </source>
</evidence>
<evidence type="ECO:0000256" key="7">
    <source>
        <dbReference type="SAM" id="MobiDB-lite"/>
    </source>
</evidence>
<feature type="compositionally biased region" description="Acidic residues" evidence="7">
    <location>
        <begin position="363"/>
        <end position="372"/>
    </location>
</feature>
<feature type="region of interest" description="Disordered" evidence="7">
    <location>
        <begin position="302"/>
        <end position="393"/>
    </location>
</feature>
<feature type="compositionally biased region" description="Basic and acidic residues" evidence="7">
    <location>
        <begin position="959"/>
        <end position="975"/>
    </location>
</feature>
<keyword evidence="3" id="KW-0690">Ribosome biogenesis</keyword>
<feature type="compositionally biased region" description="Basic and acidic residues" evidence="7">
    <location>
        <begin position="883"/>
        <end position="892"/>
    </location>
</feature>
<feature type="compositionally biased region" description="Polar residues" evidence="7">
    <location>
        <begin position="452"/>
        <end position="462"/>
    </location>
</feature>
<protein>
    <recommendedName>
        <fullName evidence="8">G-patch domain-containing protein</fullName>
    </recommendedName>
</protein>
<feature type="compositionally biased region" description="Acidic residues" evidence="7">
    <location>
        <begin position="409"/>
        <end position="433"/>
    </location>
</feature>
<evidence type="ECO:0000256" key="6">
    <source>
        <dbReference type="ARBA" id="ARBA00024695"/>
    </source>
</evidence>
<accession>A0A365ML55</accession>
<dbReference type="PANTHER" id="PTHR23183">
    <property type="entry name" value="NOP14"/>
    <property type="match status" value="1"/>
</dbReference>
<name>A0A365ML55_GIBIN</name>
<dbReference type="GO" id="GO:0032040">
    <property type="term" value="C:small-subunit processome"/>
    <property type="evidence" value="ECO:0007669"/>
    <property type="project" value="InterPro"/>
</dbReference>
<feature type="region of interest" description="Disordered" evidence="7">
    <location>
        <begin position="406"/>
        <end position="462"/>
    </location>
</feature>
<evidence type="ECO:0000256" key="5">
    <source>
        <dbReference type="ARBA" id="ARBA00023242"/>
    </source>
</evidence>
<dbReference type="Pfam" id="PF13821">
    <property type="entry name" value="DUF4187"/>
    <property type="match status" value="1"/>
</dbReference>
<dbReference type="PANTHER" id="PTHR23183:SF0">
    <property type="entry name" value="NUCLEOLAR PROTEIN 14"/>
    <property type="match status" value="1"/>
</dbReference>